<dbReference type="SMART" id="SM00404">
    <property type="entry name" value="PTPc_motif"/>
    <property type="match status" value="1"/>
</dbReference>
<dbReference type="SUPFAM" id="SSF52799">
    <property type="entry name" value="(Phosphotyrosine protein) phosphatases II"/>
    <property type="match status" value="1"/>
</dbReference>
<dbReference type="GO" id="GO:2001070">
    <property type="term" value="F:starch binding"/>
    <property type="evidence" value="ECO:0007669"/>
    <property type="project" value="InterPro"/>
</dbReference>
<dbReference type="Proteomes" id="UP000070544">
    <property type="component" value="Unassembled WGS sequence"/>
</dbReference>
<dbReference type="InterPro" id="IPR000387">
    <property type="entry name" value="Tyr_Pase_dom"/>
</dbReference>
<dbReference type="AlphaFoldDB" id="A0A138ZZ50"/>
<reference evidence="4 5" key="1">
    <citation type="journal article" date="2015" name="Genome Biol. Evol.">
        <title>Phylogenomic analyses indicate that early fungi evolved digesting cell walls of algal ancestors of land plants.</title>
        <authorList>
            <person name="Chang Y."/>
            <person name="Wang S."/>
            <person name="Sekimoto S."/>
            <person name="Aerts A.L."/>
            <person name="Choi C."/>
            <person name="Clum A."/>
            <person name="LaButti K.M."/>
            <person name="Lindquist E.A."/>
            <person name="Yee Ngan C."/>
            <person name="Ohm R.A."/>
            <person name="Salamov A.A."/>
            <person name="Grigoriev I.V."/>
            <person name="Spatafora J.W."/>
            <person name="Berbee M.L."/>
        </authorList>
    </citation>
    <scope>NUCLEOTIDE SEQUENCE [LARGE SCALE GENOMIC DNA]</scope>
    <source>
        <strain evidence="4 5">JEL478</strain>
    </source>
</reference>
<dbReference type="PROSITE" id="PS50056">
    <property type="entry name" value="TYR_PHOSPHATASE_2"/>
    <property type="match status" value="1"/>
</dbReference>
<dbReference type="InterPro" id="IPR011043">
    <property type="entry name" value="Gal_Oxase/kelch_b-propeller"/>
</dbReference>
<accession>A0A138ZZ50</accession>
<dbReference type="SUPFAM" id="SSF49452">
    <property type="entry name" value="Starch-binding domain-like"/>
    <property type="match status" value="1"/>
</dbReference>
<evidence type="ECO:0000313" key="5">
    <source>
        <dbReference type="Proteomes" id="UP000070544"/>
    </source>
</evidence>
<dbReference type="InterPro" id="IPR013784">
    <property type="entry name" value="Carb-bd-like_fold"/>
</dbReference>
<keyword evidence="1" id="KW-0904">Protein phosphatase</keyword>
<protein>
    <submittedName>
        <fullName evidence="4">Carbohydrate-binding module family 20 protein</fullName>
    </submittedName>
</protein>
<dbReference type="Gene3D" id="2.130.10.80">
    <property type="entry name" value="Galactose oxidase/kelch, beta-propeller"/>
    <property type="match status" value="1"/>
</dbReference>
<dbReference type="PROSITE" id="PS00383">
    <property type="entry name" value="TYR_PHOSPHATASE_1"/>
    <property type="match status" value="1"/>
</dbReference>
<keyword evidence="1" id="KW-0378">Hydrolase</keyword>
<dbReference type="InterPro" id="IPR002044">
    <property type="entry name" value="CBM20"/>
</dbReference>
<evidence type="ECO:0000259" key="2">
    <source>
        <dbReference type="PROSITE" id="PS50056"/>
    </source>
</evidence>
<dbReference type="EMBL" id="KQ965850">
    <property type="protein sequence ID" value="KXS09784.1"/>
    <property type="molecule type" value="Genomic_DNA"/>
</dbReference>
<evidence type="ECO:0000259" key="3">
    <source>
        <dbReference type="PROSITE" id="PS51166"/>
    </source>
</evidence>
<name>A0A138ZZ50_GONPJ</name>
<dbReference type="CDD" id="cd05467">
    <property type="entry name" value="CBM20"/>
    <property type="match status" value="1"/>
</dbReference>
<dbReference type="InterPro" id="IPR037293">
    <property type="entry name" value="Gal_Oxidase_central_sf"/>
</dbReference>
<dbReference type="PANTHER" id="PTHR32208:SF21">
    <property type="entry name" value="LOW QUALITY PROTEIN: ALDEHYDE OXIDASE GLOX-LIKE"/>
    <property type="match status" value="1"/>
</dbReference>
<dbReference type="PANTHER" id="PTHR32208">
    <property type="entry name" value="SECRETED PROTEIN-RELATED"/>
    <property type="match status" value="1"/>
</dbReference>
<feature type="domain" description="CBM20" evidence="3">
    <location>
        <begin position="201"/>
        <end position="327"/>
    </location>
</feature>
<dbReference type="OrthoDB" id="2019572at2759"/>
<proteinExistence type="predicted"/>
<dbReference type="InterPro" id="IPR013783">
    <property type="entry name" value="Ig-like_fold"/>
</dbReference>
<dbReference type="SUPFAM" id="SSF50965">
    <property type="entry name" value="Galactose oxidase, central domain"/>
    <property type="match status" value="1"/>
</dbReference>
<sequence>MPQIRVMVHPTLLPDGNILFINGAKKGYQGWEVAKDAVEAPDLFIPGAPKDQRWWTLAASTIPRMHHSISQLMPDVTGLVTGSNPHYSPNFTDPYPTEYRNEIFTPPYLSSGKPRPTITGDLPPAVLPGDTFTIKGTWDPTKPVQASFYFPGAVTHALHMRTRLVFRTSSPPLVLLPENSDESHPKHAIIIDSISSTDKFNWTAMQHPHTLLISCEKHTEWGQNIICVGNVPELGNWDIARALKLSYSHPATWSASVEIDTSSVPRVKLDADVAEREGVADVPTIKFKFVQLDDRLKNGGVPFYEPGPIRLLPLHPSHSPPRFTWALPHPYPIFPSPSLYRFTTRIPLPSSVKGALYRSPMPYSAMFDPAGRVWDEWRDLGVDVVVCLCEEWELVERSGIPLLTHYTTHHLPHLHLAIPDLHLPPPALQYSFSVLVSRILALLSHGATVAVHCHAGIGRTGVLIACLGGRVGVQGDVVTWVRGLVKGAVQTEEQERFVRSVVVCPRVGYKRVVSIGTVAVAGG</sequence>
<evidence type="ECO:0000256" key="1">
    <source>
        <dbReference type="ARBA" id="ARBA00022912"/>
    </source>
</evidence>
<gene>
    <name evidence="4" type="ORF">M427DRAFT_38419</name>
</gene>
<feature type="domain" description="Tyrosine specific protein phosphatases" evidence="2">
    <location>
        <begin position="430"/>
        <end position="496"/>
    </location>
</feature>
<dbReference type="PROSITE" id="PS51166">
    <property type="entry name" value="CBM20"/>
    <property type="match status" value="1"/>
</dbReference>
<dbReference type="SMART" id="SM01065">
    <property type="entry name" value="CBM_2"/>
    <property type="match status" value="1"/>
</dbReference>
<dbReference type="InterPro" id="IPR003595">
    <property type="entry name" value="Tyr_Pase_cat"/>
</dbReference>
<keyword evidence="5" id="KW-1185">Reference proteome</keyword>
<dbReference type="Pfam" id="PF07250">
    <property type="entry name" value="Glyoxal_oxid_N"/>
    <property type="match status" value="1"/>
</dbReference>
<dbReference type="InterPro" id="IPR009880">
    <property type="entry name" value="Glyoxal_oxidase_N"/>
</dbReference>
<dbReference type="InterPro" id="IPR029021">
    <property type="entry name" value="Prot-tyrosine_phosphatase-like"/>
</dbReference>
<organism evidence="4 5">
    <name type="scientific">Gonapodya prolifera (strain JEL478)</name>
    <name type="common">Monoblepharis prolifera</name>
    <dbReference type="NCBI Taxonomy" id="1344416"/>
    <lineage>
        <taxon>Eukaryota</taxon>
        <taxon>Fungi</taxon>
        <taxon>Fungi incertae sedis</taxon>
        <taxon>Chytridiomycota</taxon>
        <taxon>Chytridiomycota incertae sedis</taxon>
        <taxon>Monoblepharidomycetes</taxon>
        <taxon>Monoblepharidales</taxon>
        <taxon>Gonapodyaceae</taxon>
        <taxon>Gonapodya</taxon>
    </lineage>
</organism>
<dbReference type="InterPro" id="IPR016130">
    <property type="entry name" value="Tyr_Pase_AS"/>
</dbReference>
<dbReference type="Gene3D" id="2.60.40.10">
    <property type="entry name" value="Immunoglobulins"/>
    <property type="match status" value="1"/>
</dbReference>
<evidence type="ECO:0000313" key="4">
    <source>
        <dbReference type="EMBL" id="KXS09784.1"/>
    </source>
</evidence>
<dbReference type="Pfam" id="PF22785">
    <property type="entry name" value="Tc-R-P"/>
    <property type="match status" value="1"/>
</dbReference>
<dbReference type="Gene3D" id="3.90.190.10">
    <property type="entry name" value="Protein tyrosine phosphatase superfamily"/>
    <property type="match status" value="1"/>
</dbReference>
<dbReference type="STRING" id="1344416.A0A138ZZ50"/>
<dbReference type="Pfam" id="PF00686">
    <property type="entry name" value="CBM_20"/>
    <property type="match status" value="1"/>
</dbReference>
<dbReference type="GO" id="GO:0004721">
    <property type="term" value="F:phosphoprotein phosphatase activity"/>
    <property type="evidence" value="ECO:0007669"/>
    <property type="project" value="UniProtKB-KW"/>
</dbReference>